<feature type="chain" id="PRO_5043472804" description="Secreted protein" evidence="1">
    <location>
        <begin position="26"/>
        <end position="213"/>
    </location>
</feature>
<keyword evidence="1" id="KW-0732">Signal</keyword>
<comment type="caution">
    <text evidence="2">The sequence shown here is derived from an EMBL/GenBank/DDBJ whole genome shotgun (WGS) entry which is preliminary data.</text>
</comment>
<dbReference type="AlphaFoldDB" id="A0AAV4RPE4"/>
<organism evidence="2 3">
    <name type="scientific">Caerostris darwini</name>
    <dbReference type="NCBI Taxonomy" id="1538125"/>
    <lineage>
        <taxon>Eukaryota</taxon>
        <taxon>Metazoa</taxon>
        <taxon>Ecdysozoa</taxon>
        <taxon>Arthropoda</taxon>
        <taxon>Chelicerata</taxon>
        <taxon>Arachnida</taxon>
        <taxon>Araneae</taxon>
        <taxon>Araneomorphae</taxon>
        <taxon>Entelegynae</taxon>
        <taxon>Araneoidea</taxon>
        <taxon>Araneidae</taxon>
        <taxon>Caerostris</taxon>
    </lineage>
</organism>
<accession>A0AAV4RPE4</accession>
<evidence type="ECO:0000256" key="1">
    <source>
        <dbReference type="SAM" id="SignalP"/>
    </source>
</evidence>
<feature type="signal peptide" evidence="1">
    <location>
        <begin position="1"/>
        <end position="25"/>
    </location>
</feature>
<protein>
    <recommendedName>
        <fullName evidence="4">Secreted protein</fullName>
    </recommendedName>
</protein>
<gene>
    <name evidence="2" type="ORF">CDAR_59801</name>
</gene>
<reference evidence="2 3" key="1">
    <citation type="submission" date="2021-06" db="EMBL/GenBank/DDBJ databases">
        <title>Caerostris darwini draft genome.</title>
        <authorList>
            <person name="Kono N."/>
            <person name="Arakawa K."/>
        </authorList>
    </citation>
    <scope>NUCLEOTIDE SEQUENCE [LARGE SCALE GENOMIC DNA]</scope>
</reference>
<keyword evidence="3" id="KW-1185">Reference proteome</keyword>
<name>A0AAV4RPE4_9ARAC</name>
<evidence type="ECO:0008006" key="4">
    <source>
        <dbReference type="Google" id="ProtNLM"/>
    </source>
</evidence>
<dbReference type="EMBL" id="BPLQ01006523">
    <property type="protein sequence ID" value="GIY23242.1"/>
    <property type="molecule type" value="Genomic_DNA"/>
</dbReference>
<sequence>MTSEILVLQSVVCCFLSAHLRATASNSIRAPPCAHSHARDKKGSINSPAESFAPSLWNFFFPPKNRFPFETLSGDIGGGKQTISLTRPIVWRTAKGEASDKNQTITTSARFRIRVIRISDATFGREKIPHRCNGAPARNAFGSNKIISGVHFLQPTRNRDFPKTKRKAVSGHVPSRVQRLRCVFQDDYKTQIILCDIREYMYTLHSAPKIPNI</sequence>
<evidence type="ECO:0000313" key="3">
    <source>
        <dbReference type="Proteomes" id="UP001054837"/>
    </source>
</evidence>
<dbReference type="Proteomes" id="UP001054837">
    <property type="component" value="Unassembled WGS sequence"/>
</dbReference>
<proteinExistence type="predicted"/>
<evidence type="ECO:0000313" key="2">
    <source>
        <dbReference type="EMBL" id="GIY23242.1"/>
    </source>
</evidence>